<accession>A0ABR3NKV1</accession>
<proteinExistence type="predicted"/>
<dbReference type="EMBL" id="JAYMGO010000003">
    <property type="protein sequence ID" value="KAL1277298.1"/>
    <property type="molecule type" value="Genomic_DNA"/>
</dbReference>
<evidence type="ECO:0000313" key="3">
    <source>
        <dbReference type="Proteomes" id="UP001558613"/>
    </source>
</evidence>
<organism evidence="2 3">
    <name type="scientific">Cirrhinus molitorella</name>
    <name type="common">mud carp</name>
    <dbReference type="NCBI Taxonomy" id="172907"/>
    <lineage>
        <taxon>Eukaryota</taxon>
        <taxon>Metazoa</taxon>
        <taxon>Chordata</taxon>
        <taxon>Craniata</taxon>
        <taxon>Vertebrata</taxon>
        <taxon>Euteleostomi</taxon>
        <taxon>Actinopterygii</taxon>
        <taxon>Neopterygii</taxon>
        <taxon>Teleostei</taxon>
        <taxon>Ostariophysi</taxon>
        <taxon>Cypriniformes</taxon>
        <taxon>Cyprinidae</taxon>
        <taxon>Labeoninae</taxon>
        <taxon>Labeonini</taxon>
        <taxon>Cirrhinus</taxon>
    </lineage>
</organism>
<feature type="compositionally biased region" description="Polar residues" evidence="1">
    <location>
        <begin position="44"/>
        <end position="58"/>
    </location>
</feature>
<evidence type="ECO:0000256" key="1">
    <source>
        <dbReference type="SAM" id="MobiDB-lite"/>
    </source>
</evidence>
<name>A0ABR3NKV1_9TELE</name>
<sequence length="355" mass="39084">MNASPSRACSARMRRRMTRSILRKRDNLIFSSLRRKILRTPLSSPLAQPATSLTTAGSTDEAGGAPSSPLLSVDLQDVCKRAAEKLNISWPTVVAETAKSRYEGKSLPRAKRAARQLLPVFPELLEEVAVTWKDKPFTSKVPVQGGSALDVEGMKKKGLLRMPPMEPLVAAHLQPKRTAVSNTTLPSKADRKLNTEVMEQIWSFKSYNLLLATCSFNRNVNACALLKWSRYRIYVNRRALSFNRIGTFTKGDFETAYLAIRELALRRCLHQITLLALWKRGRGVSDLNVVVTLLSVPGLLNLEVGATPTTQRHVCQPMAGDNAIGEGALRNTRGGRGRSPHSDGGDALTESVANR</sequence>
<gene>
    <name evidence="2" type="ORF">QQF64_023971</name>
</gene>
<reference evidence="2 3" key="1">
    <citation type="submission" date="2023-09" db="EMBL/GenBank/DDBJ databases">
        <authorList>
            <person name="Wang M."/>
        </authorList>
    </citation>
    <scope>NUCLEOTIDE SEQUENCE [LARGE SCALE GENOMIC DNA]</scope>
    <source>
        <strain evidence="2">GT-2023</strain>
        <tissue evidence="2">Liver</tissue>
    </source>
</reference>
<dbReference type="Proteomes" id="UP001558613">
    <property type="component" value="Unassembled WGS sequence"/>
</dbReference>
<feature type="region of interest" description="Disordered" evidence="1">
    <location>
        <begin position="44"/>
        <end position="68"/>
    </location>
</feature>
<feature type="region of interest" description="Disordered" evidence="1">
    <location>
        <begin position="322"/>
        <end position="355"/>
    </location>
</feature>
<keyword evidence="3" id="KW-1185">Reference proteome</keyword>
<comment type="caution">
    <text evidence="2">The sequence shown here is derived from an EMBL/GenBank/DDBJ whole genome shotgun (WGS) entry which is preliminary data.</text>
</comment>
<protein>
    <submittedName>
        <fullName evidence="2">Uncharacterized protein</fullName>
    </submittedName>
</protein>
<evidence type="ECO:0000313" key="2">
    <source>
        <dbReference type="EMBL" id="KAL1277298.1"/>
    </source>
</evidence>